<dbReference type="Pfam" id="PF02458">
    <property type="entry name" value="Transferase"/>
    <property type="match status" value="1"/>
</dbReference>
<evidence type="ECO:0000313" key="4">
    <source>
        <dbReference type="Proteomes" id="UP001140949"/>
    </source>
</evidence>
<dbReference type="GO" id="GO:0016740">
    <property type="term" value="F:transferase activity"/>
    <property type="evidence" value="ECO:0007669"/>
    <property type="project" value="UniProtKB-KW"/>
</dbReference>
<dbReference type="InterPro" id="IPR051283">
    <property type="entry name" value="Sec_Metabolite_Acyltrans"/>
</dbReference>
<keyword evidence="1" id="KW-0808">Transferase</keyword>
<dbReference type="AlphaFoldDB" id="A0AAX6GH36"/>
<reference evidence="3" key="1">
    <citation type="journal article" date="2023" name="GigaByte">
        <title>Genome assembly of the bearded iris, Iris pallida Lam.</title>
        <authorList>
            <person name="Bruccoleri R.E."/>
            <person name="Oakeley E.J."/>
            <person name="Faust A.M.E."/>
            <person name="Altorfer M."/>
            <person name="Dessus-Babus S."/>
            <person name="Burckhardt D."/>
            <person name="Oertli M."/>
            <person name="Naumann U."/>
            <person name="Petersen F."/>
            <person name="Wong J."/>
        </authorList>
    </citation>
    <scope>NUCLEOTIDE SEQUENCE</scope>
    <source>
        <strain evidence="3">GSM-AAB239-AS_SAM_17_03QT</strain>
    </source>
</reference>
<keyword evidence="4" id="KW-1185">Reference proteome</keyword>
<gene>
    <name evidence="3" type="ORF">M6B38_364570</name>
</gene>
<dbReference type="PANTHER" id="PTHR31896:SF12">
    <property type="entry name" value="HXXXD-TYPE ACYL-TRANSFERASE FAMILY PROTEIN"/>
    <property type="match status" value="1"/>
</dbReference>
<sequence>MASPPLLVQQISKCTVKPAPPPPHSAAAVENLPLSVWDVAMLSTHYVQKGLLFSTPLPSVDHLAHKLKSSLSLALRHFHPLAGRLATERAPDGSGLHVSIDCSADRGGAEFIHASATGVTVAQVLAGGGGGTTSRDVPSFVRDFFPYNLAPSHDGHSIPLLAVQLTELVPRALLQPRGRRRHLLLAILQLLGRDRPVRSERRRESRAVAASGARPLVHRGRGAARQAALLRLERVPREVRAAPSPGEDVPLLLPLHREAQGESQRGTRARRRRRRHDLLLPSAVLPNVALHHPRARHAGGAADQLSAGDTEPGEAAAAALAALLRQLVKRDRSHDDGRRAAAPQAGMGSRTAARSRQVPRRRGDPGIREEVPREADGVPAERVRRAQRDDGELAEVRHVRVRLRVGEGGGGAERSGEQVRREGVVVPGEGGGRERGLGGVLAAGAHGRT</sequence>
<dbReference type="EMBL" id="JANAVB010019798">
    <property type="protein sequence ID" value="KAJ6828010.1"/>
    <property type="molecule type" value="Genomic_DNA"/>
</dbReference>
<dbReference type="Gene3D" id="3.30.559.10">
    <property type="entry name" value="Chloramphenicol acetyltransferase-like domain"/>
    <property type="match status" value="1"/>
</dbReference>
<organism evidence="3 4">
    <name type="scientific">Iris pallida</name>
    <name type="common">Sweet iris</name>
    <dbReference type="NCBI Taxonomy" id="29817"/>
    <lineage>
        <taxon>Eukaryota</taxon>
        <taxon>Viridiplantae</taxon>
        <taxon>Streptophyta</taxon>
        <taxon>Embryophyta</taxon>
        <taxon>Tracheophyta</taxon>
        <taxon>Spermatophyta</taxon>
        <taxon>Magnoliopsida</taxon>
        <taxon>Liliopsida</taxon>
        <taxon>Asparagales</taxon>
        <taxon>Iridaceae</taxon>
        <taxon>Iridoideae</taxon>
        <taxon>Irideae</taxon>
        <taxon>Iris</taxon>
    </lineage>
</organism>
<feature type="region of interest" description="Disordered" evidence="2">
    <location>
        <begin position="407"/>
        <end position="449"/>
    </location>
</feature>
<proteinExistence type="predicted"/>
<feature type="compositionally biased region" description="Basic and acidic residues" evidence="2">
    <location>
        <begin position="361"/>
        <end position="387"/>
    </location>
</feature>
<name>A0AAX6GH36_IRIPA</name>
<evidence type="ECO:0000256" key="2">
    <source>
        <dbReference type="SAM" id="MobiDB-lite"/>
    </source>
</evidence>
<reference evidence="3" key="2">
    <citation type="submission" date="2023-04" db="EMBL/GenBank/DDBJ databases">
        <authorList>
            <person name="Bruccoleri R.E."/>
            <person name="Oakeley E.J."/>
            <person name="Faust A.-M."/>
            <person name="Dessus-Babus S."/>
            <person name="Altorfer M."/>
            <person name="Burckhardt D."/>
            <person name="Oertli M."/>
            <person name="Naumann U."/>
            <person name="Petersen F."/>
            <person name="Wong J."/>
        </authorList>
    </citation>
    <scope>NUCLEOTIDE SEQUENCE</scope>
    <source>
        <strain evidence="3">GSM-AAB239-AS_SAM_17_03QT</strain>
        <tissue evidence="3">Leaf</tissue>
    </source>
</reference>
<dbReference type="Proteomes" id="UP001140949">
    <property type="component" value="Unassembled WGS sequence"/>
</dbReference>
<feature type="region of interest" description="Disordered" evidence="2">
    <location>
        <begin position="331"/>
        <end position="387"/>
    </location>
</feature>
<comment type="caution">
    <text evidence="3">The sequence shown here is derived from an EMBL/GenBank/DDBJ whole genome shotgun (WGS) entry which is preliminary data.</text>
</comment>
<dbReference type="InterPro" id="IPR023213">
    <property type="entry name" value="CAT-like_dom_sf"/>
</dbReference>
<protein>
    <submittedName>
        <fullName evidence="3">Acetyltransferase-like</fullName>
    </submittedName>
</protein>
<evidence type="ECO:0000256" key="1">
    <source>
        <dbReference type="ARBA" id="ARBA00022679"/>
    </source>
</evidence>
<dbReference type="PANTHER" id="PTHR31896">
    <property type="entry name" value="FAMILY REGULATORY PROTEIN, PUTATIVE (AFU_ORTHOLOGUE AFUA_3G14730)-RELATED"/>
    <property type="match status" value="1"/>
</dbReference>
<evidence type="ECO:0000313" key="3">
    <source>
        <dbReference type="EMBL" id="KAJ6828010.1"/>
    </source>
</evidence>
<accession>A0AAX6GH36</accession>
<feature type="compositionally biased region" description="Basic and acidic residues" evidence="2">
    <location>
        <begin position="414"/>
        <end position="423"/>
    </location>
</feature>